<sequence>MSLSLPTPPRFMTLPPRSAAAEGATRQPSLLGGLILAAGIGALVGAAVLLLAAPAQAASAQVQAPPVKPGQPAPAGQQPPMTFPSLQAPPPTANPWFDGQWTAGAGAGVSTTLYKGDDDKISPLPIVSFDSERLHIGTDGLAVTALTLGEAFSISALAGYQDKPFKQKDSPMLRGLHTRKAAIEGGVSAEYATSLGAISLTYKTALNGAYHGGSVDLSYDWQMERDRWRLGAGAGLLWQSADLVDYYVGVRKDEARTDRRAYDPKAAILPHVSLSAGYALNPGKTWWLNAGLEVTQLPKEYTDSPIVDADAIIGGMLGITYTF</sequence>
<dbReference type="AlphaFoldDB" id="A0A7W9ZHH4"/>
<keyword evidence="4" id="KW-0472">Membrane</keyword>
<protein>
    <submittedName>
        <fullName evidence="7">Outer membrane protein</fullName>
    </submittedName>
</protein>
<evidence type="ECO:0000313" key="7">
    <source>
        <dbReference type="EMBL" id="MBB6211571.1"/>
    </source>
</evidence>
<organism evidence="7 8">
    <name type="scientific">Novispirillum itersonii</name>
    <name type="common">Aquaspirillum itersonii</name>
    <dbReference type="NCBI Taxonomy" id="189"/>
    <lineage>
        <taxon>Bacteria</taxon>
        <taxon>Pseudomonadati</taxon>
        <taxon>Pseudomonadota</taxon>
        <taxon>Alphaproteobacteria</taxon>
        <taxon>Rhodospirillales</taxon>
        <taxon>Novispirillaceae</taxon>
        <taxon>Novispirillum</taxon>
    </lineage>
</organism>
<reference evidence="7 8" key="1">
    <citation type="submission" date="2020-08" db="EMBL/GenBank/DDBJ databases">
        <title>Genomic Encyclopedia of Type Strains, Phase IV (KMG-IV): sequencing the most valuable type-strain genomes for metagenomic binning, comparative biology and taxonomic classification.</title>
        <authorList>
            <person name="Goeker M."/>
        </authorList>
    </citation>
    <scope>NUCLEOTIDE SEQUENCE [LARGE SCALE GENOMIC DNA]</scope>
    <source>
        <strain evidence="7 8">DSM 11590</strain>
    </source>
</reference>
<keyword evidence="5" id="KW-0998">Cell outer membrane</keyword>
<dbReference type="Proteomes" id="UP000544872">
    <property type="component" value="Unassembled WGS sequence"/>
</dbReference>
<evidence type="ECO:0000256" key="5">
    <source>
        <dbReference type="ARBA" id="ARBA00023237"/>
    </source>
</evidence>
<dbReference type="GO" id="GO:0009252">
    <property type="term" value="P:peptidoglycan biosynthetic process"/>
    <property type="evidence" value="ECO:0007669"/>
    <property type="project" value="TreeGrafter"/>
</dbReference>
<keyword evidence="3" id="KW-0732">Signal</keyword>
<keyword evidence="8" id="KW-1185">Reference proteome</keyword>
<comment type="similarity">
    <text evidence="2">Belongs to the MipA/OmpV family.</text>
</comment>
<dbReference type="InterPro" id="IPR010583">
    <property type="entry name" value="MipA"/>
</dbReference>
<dbReference type="PANTHER" id="PTHR38776">
    <property type="entry name" value="MLTA-INTERACTING PROTEIN-RELATED"/>
    <property type="match status" value="1"/>
</dbReference>
<accession>A0A7W9ZHH4</accession>
<dbReference type="PANTHER" id="PTHR38776:SF1">
    <property type="entry name" value="MLTA-INTERACTING PROTEIN-RELATED"/>
    <property type="match status" value="1"/>
</dbReference>
<name>A0A7W9ZHH4_NOVIT</name>
<proteinExistence type="inferred from homology"/>
<dbReference type="RefSeq" id="WP_184264467.1">
    <property type="nucleotide sequence ID" value="NZ_JACIIX010000012.1"/>
</dbReference>
<feature type="region of interest" description="Disordered" evidence="6">
    <location>
        <begin position="63"/>
        <end position="100"/>
    </location>
</feature>
<evidence type="ECO:0000313" key="8">
    <source>
        <dbReference type="Proteomes" id="UP000544872"/>
    </source>
</evidence>
<dbReference type="EMBL" id="JACIIX010000012">
    <property type="protein sequence ID" value="MBB6211571.1"/>
    <property type="molecule type" value="Genomic_DNA"/>
</dbReference>
<dbReference type="GO" id="GO:0009279">
    <property type="term" value="C:cell outer membrane"/>
    <property type="evidence" value="ECO:0007669"/>
    <property type="project" value="UniProtKB-SubCell"/>
</dbReference>
<comment type="caution">
    <text evidence="7">The sequence shown here is derived from an EMBL/GenBank/DDBJ whole genome shotgun (WGS) entry which is preliminary data.</text>
</comment>
<gene>
    <name evidence="7" type="ORF">FHS48_003012</name>
</gene>
<dbReference type="Pfam" id="PF06629">
    <property type="entry name" value="MipA"/>
    <property type="match status" value="1"/>
</dbReference>
<evidence type="ECO:0000256" key="3">
    <source>
        <dbReference type="ARBA" id="ARBA00022729"/>
    </source>
</evidence>
<evidence type="ECO:0000256" key="1">
    <source>
        <dbReference type="ARBA" id="ARBA00004442"/>
    </source>
</evidence>
<evidence type="ECO:0000256" key="6">
    <source>
        <dbReference type="SAM" id="MobiDB-lite"/>
    </source>
</evidence>
<evidence type="ECO:0000256" key="4">
    <source>
        <dbReference type="ARBA" id="ARBA00023136"/>
    </source>
</evidence>
<comment type="subcellular location">
    <subcellularLocation>
        <location evidence="1">Cell outer membrane</location>
    </subcellularLocation>
</comment>
<evidence type="ECO:0000256" key="2">
    <source>
        <dbReference type="ARBA" id="ARBA00005722"/>
    </source>
</evidence>